<dbReference type="AlphaFoldDB" id="A0A967F237"/>
<organism evidence="1 2">
    <name type="scientific">Pelagibius litoralis</name>
    <dbReference type="NCBI Taxonomy" id="374515"/>
    <lineage>
        <taxon>Bacteria</taxon>
        <taxon>Pseudomonadati</taxon>
        <taxon>Pseudomonadota</taxon>
        <taxon>Alphaproteobacteria</taxon>
        <taxon>Rhodospirillales</taxon>
        <taxon>Rhodovibrionaceae</taxon>
        <taxon>Pelagibius</taxon>
    </lineage>
</organism>
<sequence length="74" mass="8386">MPFVAWSEAAYVETHPQGLWFTSAWGLHRAIGRALKMERRDPETVLHSVDWCADQLERIVAEHLSKATKATPAL</sequence>
<accession>A0A967F237</accession>
<keyword evidence="2" id="KW-1185">Reference proteome</keyword>
<proteinExistence type="predicted"/>
<comment type="caution">
    <text evidence="1">The sequence shown here is derived from an EMBL/GenBank/DDBJ whole genome shotgun (WGS) entry which is preliminary data.</text>
</comment>
<dbReference type="Proteomes" id="UP000761264">
    <property type="component" value="Unassembled WGS sequence"/>
</dbReference>
<protein>
    <submittedName>
        <fullName evidence="1">Uncharacterized protein</fullName>
    </submittedName>
</protein>
<dbReference type="EMBL" id="JAAQPH010000023">
    <property type="protein sequence ID" value="NIA71511.1"/>
    <property type="molecule type" value="Genomic_DNA"/>
</dbReference>
<name>A0A967F237_9PROT</name>
<evidence type="ECO:0000313" key="1">
    <source>
        <dbReference type="EMBL" id="NIA71511.1"/>
    </source>
</evidence>
<reference evidence="1" key="1">
    <citation type="submission" date="2020-03" db="EMBL/GenBank/DDBJ databases">
        <title>Genome of Pelagibius litoralis DSM 21314T.</title>
        <authorList>
            <person name="Wang G."/>
        </authorList>
    </citation>
    <scope>NUCLEOTIDE SEQUENCE</scope>
    <source>
        <strain evidence="1">DSM 21314</strain>
    </source>
</reference>
<gene>
    <name evidence="1" type="ORF">HBA54_23245</name>
</gene>
<evidence type="ECO:0000313" key="2">
    <source>
        <dbReference type="Proteomes" id="UP000761264"/>
    </source>
</evidence>
<dbReference type="RefSeq" id="WP_167229219.1">
    <property type="nucleotide sequence ID" value="NZ_JAAQPH010000023.1"/>
</dbReference>